<sequence length="125" mass="13985">MADKATFHKAAAQSIHHFLCKECDTQILDADRVVYIPTRRRMMDFDHMVSGALCHPSRVMNVVYGNSFGTHLGRLVMLVNCNGCNTQLGEEFVSCLPGQSMNKLNRWDGHLLTALHLNGIALELD</sequence>
<keyword evidence="2" id="KW-1185">Reference proteome</keyword>
<dbReference type="Proteomes" id="UP001472677">
    <property type="component" value="Unassembled WGS sequence"/>
</dbReference>
<name>A0ABR2DN36_9ROSI</name>
<gene>
    <name evidence="1" type="ORF">V6N12_015391</name>
</gene>
<evidence type="ECO:0008006" key="3">
    <source>
        <dbReference type="Google" id="ProtNLM"/>
    </source>
</evidence>
<organism evidence="1 2">
    <name type="scientific">Hibiscus sabdariffa</name>
    <name type="common">roselle</name>
    <dbReference type="NCBI Taxonomy" id="183260"/>
    <lineage>
        <taxon>Eukaryota</taxon>
        <taxon>Viridiplantae</taxon>
        <taxon>Streptophyta</taxon>
        <taxon>Embryophyta</taxon>
        <taxon>Tracheophyta</taxon>
        <taxon>Spermatophyta</taxon>
        <taxon>Magnoliopsida</taxon>
        <taxon>eudicotyledons</taxon>
        <taxon>Gunneridae</taxon>
        <taxon>Pentapetalae</taxon>
        <taxon>rosids</taxon>
        <taxon>malvids</taxon>
        <taxon>Malvales</taxon>
        <taxon>Malvaceae</taxon>
        <taxon>Malvoideae</taxon>
        <taxon>Hibiscus</taxon>
    </lineage>
</organism>
<comment type="caution">
    <text evidence="1">The sequence shown here is derived from an EMBL/GenBank/DDBJ whole genome shotgun (WGS) entry which is preliminary data.</text>
</comment>
<protein>
    <recommendedName>
        <fullName evidence="3">Protein yippee-like</fullName>
    </recommendedName>
</protein>
<dbReference type="EMBL" id="JBBPBM010000024">
    <property type="protein sequence ID" value="KAK8542813.1"/>
    <property type="molecule type" value="Genomic_DNA"/>
</dbReference>
<evidence type="ECO:0000313" key="2">
    <source>
        <dbReference type="Proteomes" id="UP001472677"/>
    </source>
</evidence>
<evidence type="ECO:0000313" key="1">
    <source>
        <dbReference type="EMBL" id="KAK8542813.1"/>
    </source>
</evidence>
<proteinExistence type="predicted"/>
<accession>A0ABR2DN36</accession>
<reference evidence="1 2" key="1">
    <citation type="journal article" date="2024" name="G3 (Bethesda)">
        <title>Genome assembly of Hibiscus sabdariffa L. provides insights into metabolisms of medicinal natural products.</title>
        <authorList>
            <person name="Kim T."/>
        </authorList>
    </citation>
    <scope>NUCLEOTIDE SEQUENCE [LARGE SCALE GENOMIC DNA]</scope>
    <source>
        <strain evidence="1">TK-2024</strain>
        <tissue evidence="1">Old leaves</tissue>
    </source>
</reference>